<sequence length="154" mass="16801">MISRSHHHVKDLLTTKVQKKHLIFSAVQQTSFTTPVITTGSIAQQNILGSSLSQRKSSYERVGVVGGRDSPKDSVPHHWPNWKGQSSLSGFAPGRPDFCAGMPYRPACQYSCPLNAREFGGIMAIIFQAPFPLCLPCVRTASIGCMLTNEMLPG</sequence>
<proteinExistence type="predicted"/>
<dbReference type="EMBL" id="BPLR01008285">
    <property type="protein sequence ID" value="GIY23521.1"/>
    <property type="molecule type" value="Genomic_DNA"/>
</dbReference>
<comment type="caution">
    <text evidence="1">The sequence shown here is derived from an EMBL/GenBank/DDBJ whole genome shotgun (WGS) entry which is preliminary data.</text>
</comment>
<keyword evidence="2" id="KW-1185">Reference proteome</keyword>
<dbReference type="Proteomes" id="UP001054945">
    <property type="component" value="Unassembled WGS sequence"/>
</dbReference>
<evidence type="ECO:0000313" key="1">
    <source>
        <dbReference type="EMBL" id="GIY23521.1"/>
    </source>
</evidence>
<reference evidence="1 2" key="1">
    <citation type="submission" date="2021-06" db="EMBL/GenBank/DDBJ databases">
        <title>Caerostris extrusa draft genome.</title>
        <authorList>
            <person name="Kono N."/>
            <person name="Arakawa K."/>
        </authorList>
    </citation>
    <scope>NUCLEOTIDE SEQUENCE [LARGE SCALE GENOMIC DNA]</scope>
</reference>
<gene>
    <name evidence="1" type="ORF">CEXT_52351</name>
</gene>
<protein>
    <submittedName>
        <fullName evidence="1">Uncharacterized protein</fullName>
    </submittedName>
</protein>
<dbReference type="AlphaFoldDB" id="A0AAV4RRH4"/>
<organism evidence="1 2">
    <name type="scientific">Caerostris extrusa</name>
    <name type="common">Bark spider</name>
    <name type="synonym">Caerostris bankana</name>
    <dbReference type="NCBI Taxonomy" id="172846"/>
    <lineage>
        <taxon>Eukaryota</taxon>
        <taxon>Metazoa</taxon>
        <taxon>Ecdysozoa</taxon>
        <taxon>Arthropoda</taxon>
        <taxon>Chelicerata</taxon>
        <taxon>Arachnida</taxon>
        <taxon>Araneae</taxon>
        <taxon>Araneomorphae</taxon>
        <taxon>Entelegynae</taxon>
        <taxon>Araneoidea</taxon>
        <taxon>Araneidae</taxon>
        <taxon>Caerostris</taxon>
    </lineage>
</organism>
<evidence type="ECO:0000313" key="2">
    <source>
        <dbReference type="Proteomes" id="UP001054945"/>
    </source>
</evidence>
<accession>A0AAV4RRH4</accession>
<name>A0AAV4RRH4_CAEEX</name>